<name>A0ABU9X7Y2_9GAMM</name>
<dbReference type="GO" id="GO:0004618">
    <property type="term" value="F:phosphoglycerate kinase activity"/>
    <property type="evidence" value="ECO:0007669"/>
    <property type="project" value="UniProtKB-EC"/>
</dbReference>
<feature type="binding site" evidence="9">
    <location>
        <begin position="21"/>
        <end position="23"/>
    </location>
    <ligand>
        <name>substrate</name>
    </ligand>
</feature>
<evidence type="ECO:0000313" key="12">
    <source>
        <dbReference type="Proteomes" id="UP001461960"/>
    </source>
</evidence>
<comment type="subunit">
    <text evidence="3 9">Monomer.</text>
</comment>
<dbReference type="PRINTS" id="PR00477">
    <property type="entry name" value="PHGLYCKINASE"/>
</dbReference>
<dbReference type="InterPro" id="IPR015911">
    <property type="entry name" value="Phosphoglycerate_kinase_CS"/>
</dbReference>
<evidence type="ECO:0000256" key="2">
    <source>
        <dbReference type="ARBA" id="ARBA00008982"/>
    </source>
</evidence>
<protein>
    <recommendedName>
        <fullName evidence="4 9">Phosphoglycerate kinase</fullName>
        <ecNumber evidence="4 9">2.7.2.3</ecNumber>
    </recommendedName>
</protein>
<keyword evidence="12" id="KW-1185">Reference proteome</keyword>
<dbReference type="HAMAP" id="MF_00145">
    <property type="entry name" value="Phosphoglyc_kinase"/>
    <property type="match status" value="1"/>
</dbReference>
<keyword evidence="8 9" id="KW-0067">ATP-binding</keyword>
<feature type="binding site" evidence="9">
    <location>
        <position position="151"/>
    </location>
    <ligand>
        <name>substrate</name>
    </ligand>
</feature>
<dbReference type="PANTHER" id="PTHR11406">
    <property type="entry name" value="PHOSPHOGLYCERATE KINASE"/>
    <property type="match status" value="1"/>
</dbReference>
<feature type="binding site" evidence="9">
    <location>
        <position position="206"/>
    </location>
    <ligand>
        <name>ATP</name>
        <dbReference type="ChEBI" id="CHEBI:30616"/>
    </ligand>
</feature>
<dbReference type="InterPro" id="IPR036043">
    <property type="entry name" value="Phosphoglycerate_kinase_sf"/>
</dbReference>
<feature type="binding site" evidence="9">
    <location>
        <position position="118"/>
    </location>
    <ligand>
        <name>substrate</name>
    </ligand>
</feature>
<comment type="similarity">
    <text evidence="2 9 10">Belongs to the phosphoglycerate kinase family.</text>
</comment>
<keyword evidence="9" id="KW-0963">Cytoplasm</keyword>
<dbReference type="Proteomes" id="UP001461960">
    <property type="component" value="Unassembled WGS sequence"/>
</dbReference>
<organism evidence="11 12">
    <name type="scientific">Psychrobacter saeujeotis</name>
    <dbReference type="NCBI Taxonomy" id="3143436"/>
    <lineage>
        <taxon>Bacteria</taxon>
        <taxon>Pseudomonadati</taxon>
        <taxon>Pseudomonadota</taxon>
        <taxon>Gammaproteobacteria</taxon>
        <taxon>Moraxellales</taxon>
        <taxon>Moraxellaceae</taxon>
        <taxon>Psychrobacter</taxon>
    </lineage>
</organism>
<feature type="binding site" evidence="9">
    <location>
        <position position="36"/>
    </location>
    <ligand>
        <name>substrate</name>
    </ligand>
</feature>
<dbReference type="Gene3D" id="3.40.50.1260">
    <property type="entry name" value="Phosphoglycerate kinase, N-terminal domain"/>
    <property type="match status" value="2"/>
</dbReference>
<evidence type="ECO:0000256" key="5">
    <source>
        <dbReference type="ARBA" id="ARBA00022679"/>
    </source>
</evidence>
<dbReference type="Pfam" id="PF00162">
    <property type="entry name" value="PGK"/>
    <property type="match status" value="1"/>
</dbReference>
<keyword evidence="9" id="KW-0324">Glycolysis</keyword>
<evidence type="ECO:0000256" key="9">
    <source>
        <dbReference type="HAMAP-Rule" id="MF_00145"/>
    </source>
</evidence>
<feature type="binding site" evidence="9">
    <location>
        <position position="333"/>
    </location>
    <ligand>
        <name>ATP</name>
        <dbReference type="ChEBI" id="CHEBI:30616"/>
    </ligand>
</feature>
<comment type="subcellular location">
    <subcellularLocation>
        <location evidence="9">Cytoplasm</location>
    </subcellularLocation>
</comment>
<dbReference type="EC" id="2.7.2.3" evidence="4 9"/>
<evidence type="ECO:0000256" key="4">
    <source>
        <dbReference type="ARBA" id="ARBA00013061"/>
    </source>
</evidence>
<feature type="binding site" evidence="9">
    <location>
        <begin position="359"/>
        <end position="362"/>
    </location>
    <ligand>
        <name>ATP</name>
        <dbReference type="ChEBI" id="CHEBI:30616"/>
    </ligand>
</feature>
<comment type="catalytic activity">
    <reaction evidence="1 9 10">
        <text>(2R)-3-phosphoglycerate + ATP = (2R)-3-phospho-glyceroyl phosphate + ADP</text>
        <dbReference type="Rhea" id="RHEA:14801"/>
        <dbReference type="ChEBI" id="CHEBI:30616"/>
        <dbReference type="ChEBI" id="CHEBI:57604"/>
        <dbReference type="ChEBI" id="CHEBI:58272"/>
        <dbReference type="ChEBI" id="CHEBI:456216"/>
        <dbReference type="EC" id="2.7.2.3"/>
    </reaction>
</comment>
<dbReference type="EMBL" id="JBDGHN010000002">
    <property type="protein sequence ID" value="MEN2751518.1"/>
    <property type="molecule type" value="Genomic_DNA"/>
</dbReference>
<evidence type="ECO:0000256" key="7">
    <source>
        <dbReference type="ARBA" id="ARBA00022777"/>
    </source>
</evidence>
<evidence type="ECO:0000256" key="1">
    <source>
        <dbReference type="ARBA" id="ARBA00000642"/>
    </source>
</evidence>
<evidence type="ECO:0000256" key="6">
    <source>
        <dbReference type="ARBA" id="ARBA00022741"/>
    </source>
</evidence>
<dbReference type="RefSeq" id="WP_299219245.1">
    <property type="nucleotide sequence ID" value="NZ_JBDGHN010000002.1"/>
</dbReference>
<proteinExistence type="inferred from homology"/>
<feature type="binding site" evidence="9">
    <location>
        <begin position="59"/>
        <end position="62"/>
    </location>
    <ligand>
        <name>substrate</name>
    </ligand>
</feature>
<dbReference type="InterPro" id="IPR001576">
    <property type="entry name" value="Phosphoglycerate_kinase"/>
</dbReference>
<dbReference type="SUPFAM" id="SSF53748">
    <property type="entry name" value="Phosphoglycerate kinase"/>
    <property type="match status" value="1"/>
</dbReference>
<keyword evidence="6 9" id="KW-0547">Nucleotide-binding</keyword>
<comment type="caution">
    <text evidence="11">The sequence shown here is derived from an EMBL/GenBank/DDBJ whole genome shotgun (WGS) entry which is preliminary data.</text>
</comment>
<keyword evidence="7 9" id="KW-0418">Kinase</keyword>
<dbReference type="InterPro" id="IPR015824">
    <property type="entry name" value="Phosphoglycerate_kinase_N"/>
</dbReference>
<sequence>MNFLRMSELTLTDKVVLIREDLNVPIKDGKVASDARLQASLPTIKMALDKGAAVIVCSHLGRPTEGAPESKYSLAPVAEYLTSNLAGQIKQPVMLSNDYLEQGVDITAGEVVLLENVRFNKGEKNNDTALSEAYASLCDVFVMDAFGTAHRAQASTEGVTQAMRQANKTVCAGPLLAAELDALSLALKTPAQPMLAIVGGSKVSTKLEVLHSLADICSQIIVGGGIANTFLAAQGHSVGASLYEAELVDTARQIMTKTDILLPEFVVVADKNDINFDDFIGSLQQAKATVKAVSDIGDDDMILDIAPQSAEQLADAIINAKTILWNGPVGVFEVDAFGAGTEILARAVEDSDGFSIAGGGDTLAAIDKYKVADNVSYMSTGGGAFLEFVEGKTLPAVAALQIIEK</sequence>
<comment type="pathway">
    <text evidence="9">Carbohydrate degradation; glycolysis; pyruvate from D-glyceraldehyde 3-phosphate: step 2/5.</text>
</comment>
<dbReference type="PANTHER" id="PTHR11406:SF23">
    <property type="entry name" value="PHOSPHOGLYCERATE KINASE 1, CHLOROPLASTIC-RELATED"/>
    <property type="match status" value="1"/>
</dbReference>
<accession>A0ABU9X7Y2</accession>
<evidence type="ECO:0000256" key="10">
    <source>
        <dbReference type="RuleBase" id="RU000532"/>
    </source>
</evidence>
<dbReference type="PROSITE" id="PS00111">
    <property type="entry name" value="PGLYCERATE_KINASE"/>
    <property type="match status" value="1"/>
</dbReference>
<evidence type="ECO:0000256" key="3">
    <source>
        <dbReference type="ARBA" id="ARBA00011245"/>
    </source>
</evidence>
<evidence type="ECO:0000256" key="8">
    <source>
        <dbReference type="ARBA" id="ARBA00022840"/>
    </source>
</evidence>
<dbReference type="PIRSF" id="PIRSF000724">
    <property type="entry name" value="Pgk"/>
    <property type="match status" value="1"/>
</dbReference>
<keyword evidence="5 9" id="KW-0808">Transferase</keyword>
<reference evidence="11 12" key="1">
    <citation type="submission" date="2024-05" db="EMBL/GenBank/DDBJ databases">
        <authorList>
            <person name="Kim H.-Y."/>
            <person name="Kim E."/>
            <person name="Cai Y."/>
            <person name="Yang S.-M."/>
            <person name="Lee W."/>
        </authorList>
    </citation>
    <scope>NUCLEOTIDE SEQUENCE [LARGE SCALE GENOMIC DNA]</scope>
    <source>
        <strain evidence="11 12">FBL11</strain>
    </source>
</reference>
<comment type="caution">
    <text evidence="9">Lacks conserved residue(s) required for the propagation of feature annotation.</text>
</comment>
<gene>
    <name evidence="9" type="primary">pgk</name>
    <name evidence="11" type="ORF">AAIR29_07715</name>
</gene>
<evidence type="ECO:0000313" key="11">
    <source>
        <dbReference type="EMBL" id="MEN2751518.1"/>
    </source>
</evidence>